<keyword evidence="6" id="KW-0137">Centromere</keyword>
<dbReference type="OrthoDB" id="2274804at2759"/>
<gene>
    <name evidence="10" type="ORF">BKA67DRAFT_580249</name>
</gene>
<evidence type="ECO:0000256" key="6">
    <source>
        <dbReference type="ARBA" id="ARBA00023328"/>
    </source>
</evidence>
<dbReference type="InterPro" id="IPR008426">
    <property type="entry name" value="CENP-H_C"/>
</dbReference>
<evidence type="ECO:0000256" key="3">
    <source>
        <dbReference type="ARBA" id="ARBA00022454"/>
    </source>
</evidence>
<evidence type="ECO:0000313" key="10">
    <source>
        <dbReference type="EMBL" id="KAH6646690.1"/>
    </source>
</evidence>
<comment type="similarity">
    <text evidence="7">Belongs to the CENP-H/MCM16 family.</text>
</comment>
<name>A0A9P8RNY8_9PEZI</name>
<comment type="subcellular location">
    <subcellularLocation>
        <location evidence="2">Chromosome</location>
        <location evidence="2">Centromere</location>
        <location evidence="2">Kinetochore</location>
    </subcellularLocation>
    <subcellularLocation>
        <location evidence="1">Nucleus</location>
    </subcellularLocation>
</comment>
<sequence length="226" mass="25045">MEGNTPDGPQQKSLLLSGDEKRVLELYDRLQQLQLEIALITAQKDHVSDQRQPQSIESAQNDLLESRAKYVLRNEVVESVVMANPVLQAIHGGENASPIERDLLPLLTERDTVSISLAQQSTLVRQITDEIIGVESQSLHLSSQNVDLATQVLSLADEANKNKTEAIEYSEHADEIAQLERDVKTSRQRWRVMKATASAIVAGSGVNWAADQELRNIVLDEDDDGV</sequence>
<dbReference type="GO" id="GO:0051382">
    <property type="term" value="P:kinetochore assembly"/>
    <property type="evidence" value="ECO:0007669"/>
    <property type="project" value="InterPro"/>
</dbReference>
<feature type="coiled-coil region" evidence="8">
    <location>
        <begin position="23"/>
        <end position="50"/>
    </location>
</feature>
<evidence type="ECO:0000256" key="5">
    <source>
        <dbReference type="ARBA" id="ARBA00023242"/>
    </source>
</evidence>
<keyword evidence="3" id="KW-0158">Chromosome</keyword>
<reference evidence="10" key="1">
    <citation type="journal article" date="2021" name="Nat. Commun.">
        <title>Genetic determinants of endophytism in the Arabidopsis root mycobiome.</title>
        <authorList>
            <person name="Mesny F."/>
            <person name="Miyauchi S."/>
            <person name="Thiergart T."/>
            <person name="Pickel B."/>
            <person name="Atanasova L."/>
            <person name="Karlsson M."/>
            <person name="Huettel B."/>
            <person name="Barry K.W."/>
            <person name="Haridas S."/>
            <person name="Chen C."/>
            <person name="Bauer D."/>
            <person name="Andreopoulos W."/>
            <person name="Pangilinan J."/>
            <person name="LaButti K."/>
            <person name="Riley R."/>
            <person name="Lipzen A."/>
            <person name="Clum A."/>
            <person name="Drula E."/>
            <person name="Henrissat B."/>
            <person name="Kohler A."/>
            <person name="Grigoriev I.V."/>
            <person name="Martin F.M."/>
            <person name="Hacquard S."/>
        </authorList>
    </citation>
    <scope>NUCLEOTIDE SEQUENCE</scope>
    <source>
        <strain evidence="10">MPI-SDFR-AT-0073</strain>
    </source>
</reference>
<dbReference type="Pfam" id="PF05837">
    <property type="entry name" value="CENP-H"/>
    <property type="match status" value="1"/>
</dbReference>
<evidence type="ECO:0000256" key="7">
    <source>
        <dbReference type="ARBA" id="ARBA00025735"/>
    </source>
</evidence>
<protein>
    <submittedName>
        <fullName evidence="10">Centromere protein H (CENP-H)-domain-containing protein</fullName>
    </submittedName>
</protein>
<comment type="caution">
    <text evidence="10">The sequence shown here is derived from an EMBL/GenBank/DDBJ whole genome shotgun (WGS) entry which is preliminary data.</text>
</comment>
<feature type="coiled-coil region" evidence="8">
    <location>
        <begin position="162"/>
        <end position="189"/>
    </location>
</feature>
<dbReference type="GO" id="GO:0007052">
    <property type="term" value="P:mitotic spindle organization"/>
    <property type="evidence" value="ECO:0007669"/>
    <property type="project" value="TreeGrafter"/>
</dbReference>
<evidence type="ECO:0000256" key="2">
    <source>
        <dbReference type="ARBA" id="ARBA00004629"/>
    </source>
</evidence>
<keyword evidence="5" id="KW-0539">Nucleus</keyword>
<dbReference type="PANTHER" id="PTHR48122">
    <property type="entry name" value="CENTROMERE PROTEIN H"/>
    <property type="match status" value="1"/>
</dbReference>
<organism evidence="10 11">
    <name type="scientific">Truncatella angustata</name>
    <dbReference type="NCBI Taxonomy" id="152316"/>
    <lineage>
        <taxon>Eukaryota</taxon>
        <taxon>Fungi</taxon>
        <taxon>Dikarya</taxon>
        <taxon>Ascomycota</taxon>
        <taxon>Pezizomycotina</taxon>
        <taxon>Sordariomycetes</taxon>
        <taxon>Xylariomycetidae</taxon>
        <taxon>Amphisphaeriales</taxon>
        <taxon>Sporocadaceae</taxon>
        <taxon>Truncatella</taxon>
    </lineage>
</organism>
<dbReference type="GO" id="GO:0005634">
    <property type="term" value="C:nucleus"/>
    <property type="evidence" value="ECO:0007669"/>
    <property type="project" value="UniProtKB-SubCell"/>
</dbReference>
<dbReference type="GO" id="GO:0007059">
    <property type="term" value="P:chromosome segregation"/>
    <property type="evidence" value="ECO:0007669"/>
    <property type="project" value="TreeGrafter"/>
</dbReference>
<dbReference type="GO" id="GO:0043515">
    <property type="term" value="F:kinetochore binding"/>
    <property type="evidence" value="ECO:0007669"/>
    <property type="project" value="TreeGrafter"/>
</dbReference>
<evidence type="ECO:0000256" key="4">
    <source>
        <dbReference type="ARBA" id="ARBA00022838"/>
    </source>
</evidence>
<evidence type="ECO:0000313" key="11">
    <source>
        <dbReference type="Proteomes" id="UP000758603"/>
    </source>
</evidence>
<dbReference type="GeneID" id="70132732"/>
<evidence type="ECO:0000259" key="9">
    <source>
        <dbReference type="Pfam" id="PF05837"/>
    </source>
</evidence>
<dbReference type="PANTHER" id="PTHR48122:SF1">
    <property type="entry name" value="CENTROMERE PROTEIN H"/>
    <property type="match status" value="1"/>
</dbReference>
<keyword evidence="11" id="KW-1185">Reference proteome</keyword>
<dbReference type="EMBL" id="JAGPXC010000009">
    <property type="protein sequence ID" value="KAH6646690.1"/>
    <property type="molecule type" value="Genomic_DNA"/>
</dbReference>
<dbReference type="RefSeq" id="XP_045953204.1">
    <property type="nucleotide sequence ID" value="XM_046103841.1"/>
</dbReference>
<dbReference type="Proteomes" id="UP000758603">
    <property type="component" value="Unassembled WGS sequence"/>
</dbReference>
<evidence type="ECO:0000256" key="1">
    <source>
        <dbReference type="ARBA" id="ARBA00004123"/>
    </source>
</evidence>
<dbReference type="InterPro" id="IPR040034">
    <property type="entry name" value="CENP-H"/>
</dbReference>
<accession>A0A9P8RNY8</accession>
<evidence type="ECO:0000256" key="8">
    <source>
        <dbReference type="SAM" id="Coils"/>
    </source>
</evidence>
<keyword evidence="8" id="KW-0175">Coiled coil</keyword>
<dbReference type="AlphaFoldDB" id="A0A9P8RNY8"/>
<feature type="domain" description="Centromere protein H C-terminal" evidence="9">
    <location>
        <begin position="22"/>
        <end position="221"/>
    </location>
</feature>
<dbReference type="GO" id="GO:0000776">
    <property type="term" value="C:kinetochore"/>
    <property type="evidence" value="ECO:0007669"/>
    <property type="project" value="UniProtKB-KW"/>
</dbReference>
<keyword evidence="4" id="KW-0995">Kinetochore</keyword>
<proteinExistence type="inferred from homology"/>